<dbReference type="PANTHER" id="PTHR43272:SF91">
    <property type="entry name" value="CARRIER DOMAIN-CONTAINING PROTEIN"/>
    <property type="match status" value="1"/>
</dbReference>
<dbReference type="PROSITE" id="PS00455">
    <property type="entry name" value="AMP_BINDING"/>
    <property type="match status" value="1"/>
</dbReference>
<dbReference type="InterPro" id="IPR020845">
    <property type="entry name" value="AMP-binding_CS"/>
</dbReference>
<dbReference type="InterPro" id="IPR036736">
    <property type="entry name" value="ACP-like_sf"/>
</dbReference>
<reference evidence="8 9" key="1">
    <citation type="journal article" date="2011" name="Genome Res.">
        <title>Phylogeny-wide analysis of social amoeba genomes highlights ancient origins for complex intercellular communication.</title>
        <authorList>
            <person name="Heidel A.J."/>
            <person name="Lawal H.M."/>
            <person name="Felder M."/>
            <person name="Schilde C."/>
            <person name="Helps N.R."/>
            <person name="Tunggal B."/>
            <person name="Rivero F."/>
            <person name="John U."/>
            <person name="Schleicher M."/>
            <person name="Eichinger L."/>
            <person name="Platzer M."/>
            <person name="Noegel A.A."/>
            <person name="Schaap P."/>
            <person name="Gloeckner G."/>
        </authorList>
    </citation>
    <scope>NUCLEOTIDE SEQUENCE [LARGE SCALE GENOMIC DNA]</scope>
    <source>
        <strain evidence="9">ATCC 26659 / Pp 5 / PN500</strain>
    </source>
</reference>
<dbReference type="SUPFAM" id="SSF56801">
    <property type="entry name" value="Acetyl-CoA synthetase-like"/>
    <property type="match status" value="1"/>
</dbReference>
<dbReference type="InterPro" id="IPR009081">
    <property type="entry name" value="PP-bd_ACP"/>
</dbReference>
<evidence type="ECO:0000256" key="2">
    <source>
        <dbReference type="ARBA" id="ARBA00022553"/>
    </source>
</evidence>
<dbReference type="SUPFAM" id="SSF57850">
    <property type="entry name" value="RING/U-box"/>
    <property type="match status" value="1"/>
</dbReference>
<dbReference type="Gene3D" id="1.10.1200.10">
    <property type="entry name" value="ACP-like"/>
    <property type="match status" value="1"/>
</dbReference>
<feature type="region of interest" description="Disordered" evidence="6">
    <location>
        <begin position="40"/>
        <end position="121"/>
    </location>
</feature>
<evidence type="ECO:0000256" key="6">
    <source>
        <dbReference type="SAM" id="MobiDB-lite"/>
    </source>
</evidence>
<feature type="compositionally biased region" description="Low complexity" evidence="6">
    <location>
        <begin position="71"/>
        <end position="107"/>
    </location>
</feature>
<dbReference type="InterPro" id="IPR000873">
    <property type="entry name" value="AMP-dep_synth/lig_dom"/>
</dbReference>
<dbReference type="InParanoid" id="D3B9W6"/>
<gene>
    <name evidence="8" type="ORF">PPL_05336</name>
</gene>
<sequence>MFICDGCGATIEGGVVRYVCIECKGLDLCKKCYKREQKYFPQQQNKSKSKKKLNNHNKNSNENNEIHPDISNNNNSTTSTTETASTTTITTTTTTTTTNNNNSNSTSPDLSSEDPYHPSLYHIDKTIPLPHKFTKETKSQVSMTYSNRGETIYESLQNSFREHSERHCIGVRRRVEKSEKYPFGLAEFQWLTYKEFQKKTEIFGKALGSLVPTRSFVGICGNNCFEWYCSDIACLWYGMVVVPIHHQTKLDAFLEIITNCDLAAIVISSEAFPSIVELVSSGKYQLLKLIVHMEDNYDNELRNKLPSTVQFRLFSEMMLLGKKVKNVKHNPFGTDDIVTLSYSSGSTGIPKGVITKDKDYNISLVHSYIDYPATALSYLTLAHSQRRFDYKMFYHGGAIGIFSGSMDTLFDDLRELRPLSFWGVPRVWNLIYSQYQSELEQFRAQNPESSPEFCEEKVLKRFANILGNRVKTIVTGGAPTSPEVMEFMRKCWPSIGVSNSYGLTEAVGIFVDGYISEDVQYRIDPVPEFGYSPTDQPNPRGELVVKTKTMSVGYYKNEQLTNEAFIDGWFKTGDIVEQIGFRKVKIIDRKKHAFKLSNGEFVAPEPLENIFLGCSEKIEQIFIYGDPMKTFLVSVIIPKKKVFESFNLDINKVTKEELDNHSQLISLLMADIQRIAVEEKLANYEIPKVISIDTTKWTIDNELITGSGKFCRGKLFKFYKDRIEQMYSVIDTIQQGLRADSNNNNNNHSSIIQSYIKSVLGVDSVDELDLSKMNFSQIGGDSMGAIKLSNLLKEKENIDISPAFILNKNNNLENLEQILSKKDEFKRIEAIDWKTEMKLDESIQKHEKEIKSIKTSGNSVFLTGATGFLGSYLLADLLMKHGGLVSNVYCLVRGASGLDQARNKLVNQLSEKYHIKLDEQQQARIVPVLGDLEKDLFGLTQEQFIELADRVDLILHNGAVVNMVIPYPNMKSANVNGTSEILRLSTCSTKAIPVAHVSTIGCYSERSKVLTEEDVPTLNNLDYMNGYNQSKLVAEQLIYEAKERRIPVILFRPATIYANSETGIDNEHDFVRMVIRGVLYMKTYPQLSEFIGGGGGMFNLSPVDWVSSSIVSLSLTNENYVDSSDQLKVFHMINEKSVSLEELVQSMGEIKRISHTEWLKQLESSPENPLYSMKMVFKSGFPGFDWKIKVS</sequence>
<dbReference type="InterPro" id="IPR000433">
    <property type="entry name" value="Znf_ZZ"/>
</dbReference>
<dbReference type="Pfam" id="PF00569">
    <property type="entry name" value="ZZ"/>
    <property type="match status" value="1"/>
</dbReference>
<keyword evidence="2" id="KW-0597">Phosphoprotein</keyword>
<evidence type="ECO:0000256" key="4">
    <source>
        <dbReference type="ARBA" id="ARBA00022771"/>
    </source>
</evidence>
<keyword evidence="3" id="KW-0479">Metal-binding</keyword>
<dbReference type="GO" id="GO:0008270">
    <property type="term" value="F:zinc ion binding"/>
    <property type="evidence" value="ECO:0007669"/>
    <property type="project" value="UniProtKB-KW"/>
</dbReference>
<dbReference type="PROSITE" id="PS00012">
    <property type="entry name" value="PHOSPHOPANTETHEINE"/>
    <property type="match status" value="1"/>
</dbReference>
<evidence type="ECO:0000313" key="8">
    <source>
        <dbReference type="EMBL" id="EFA81353.1"/>
    </source>
</evidence>
<dbReference type="InterPro" id="IPR006162">
    <property type="entry name" value="Ppantetheine_attach_site"/>
</dbReference>
<evidence type="ECO:0000313" key="9">
    <source>
        <dbReference type="Proteomes" id="UP000001396"/>
    </source>
</evidence>
<dbReference type="RefSeq" id="XP_020433471.1">
    <property type="nucleotide sequence ID" value="XM_020576222.1"/>
</dbReference>
<dbReference type="Proteomes" id="UP000001396">
    <property type="component" value="Unassembled WGS sequence"/>
</dbReference>
<dbReference type="InterPro" id="IPR042099">
    <property type="entry name" value="ANL_N_sf"/>
</dbReference>
<dbReference type="NCBIfam" id="TIGR01746">
    <property type="entry name" value="Thioester-redct"/>
    <property type="match status" value="1"/>
</dbReference>
<dbReference type="EMBL" id="ADBJ01000025">
    <property type="protein sequence ID" value="EFA81353.1"/>
    <property type="molecule type" value="Genomic_DNA"/>
</dbReference>
<dbReference type="GeneID" id="31360821"/>
<keyword evidence="1" id="KW-0596">Phosphopantetheine</keyword>
<dbReference type="SUPFAM" id="SSF47336">
    <property type="entry name" value="ACP-like"/>
    <property type="match status" value="1"/>
</dbReference>
<dbReference type="CDD" id="cd05235">
    <property type="entry name" value="SDR_e1"/>
    <property type="match status" value="1"/>
</dbReference>
<proteinExistence type="predicted"/>
<dbReference type="Pfam" id="PF00501">
    <property type="entry name" value="AMP-binding"/>
    <property type="match status" value="1"/>
</dbReference>
<dbReference type="Pfam" id="PF00550">
    <property type="entry name" value="PP-binding"/>
    <property type="match status" value="1"/>
</dbReference>
<dbReference type="GO" id="GO:0005783">
    <property type="term" value="C:endoplasmic reticulum"/>
    <property type="evidence" value="ECO:0007669"/>
    <property type="project" value="TreeGrafter"/>
</dbReference>
<name>D3B9W6_HETP5</name>
<dbReference type="STRING" id="670386.D3B9W6"/>
<comment type="caution">
    <text evidence="8">The sequence shown here is derived from an EMBL/GenBank/DDBJ whole genome shotgun (WGS) entry which is preliminary data.</text>
</comment>
<dbReference type="OMA" id="RTHMMEN"/>
<dbReference type="Gene3D" id="3.30.60.90">
    <property type="match status" value="1"/>
</dbReference>
<dbReference type="InterPro" id="IPR043145">
    <property type="entry name" value="Znf_ZZ_sf"/>
</dbReference>
<dbReference type="GO" id="GO:0004467">
    <property type="term" value="F:long-chain fatty acid-CoA ligase activity"/>
    <property type="evidence" value="ECO:0007669"/>
    <property type="project" value="TreeGrafter"/>
</dbReference>
<organism evidence="8 9">
    <name type="scientific">Heterostelium pallidum (strain ATCC 26659 / Pp 5 / PN500)</name>
    <name type="common">Cellular slime mold</name>
    <name type="synonym">Polysphondylium pallidum</name>
    <dbReference type="NCBI Taxonomy" id="670386"/>
    <lineage>
        <taxon>Eukaryota</taxon>
        <taxon>Amoebozoa</taxon>
        <taxon>Evosea</taxon>
        <taxon>Eumycetozoa</taxon>
        <taxon>Dictyostelia</taxon>
        <taxon>Acytosteliales</taxon>
        <taxon>Acytosteliaceae</taxon>
        <taxon>Heterostelium</taxon>
    </lineage>
</organism>
<evidence type="ECO:0000256" key="3">
    <source>
        <dbReference type="ARBA" id="ARBA00022723"/>
    </source>
</evidence>
<evidence type="ECO:0000259" key="7">
    <source>
        <dbReference type="PROSITE" id="PS50075"/>
    </source>
</evidence>
<dbReference type="SUPFAM" id="SSF51735">
    <property type="entry name" value="NAD(P)-binding Rossmann-fold domains"/>
    <property type="match status" value="1"/>
</dbReference>
<dbReference type="Pfam" id="PF07993">
    <property type="entry name" value="NAD_binding_4"/>
    <property type="match status" value="1"/>
</dbReference>
<dbReference type="Gene3D" id="3.40.50.12780">
    <property type="entry name" value="N-terminal domain of ligase-like"/>
    <property type="match status" value="1"/>
</dbReference>
<keyword evidence="5" id="KW-0862">Zinc</keyword>
<keyword evidence="4" id="KW-0863">Zinc-finger</keyword>
<dbReference type="GO" id="GO:0016020">
    <property type="term" value="C:membrane"/>
    <property type="evidence" value="ECO:0007669"/>
    <property type="project" value="TreeGrafter"/>
</dbReference>
<dbReference type="InterPro" id="IPR013120">
    <property type="entry name" value="FAR_NAD-bd"/>
</dbReference>
<dbReference type="Gene3D" id="3.40.50.720">
    <property type="entry name" value="NAD(P)-binding Rossmann-like Domain"/>
    <property type="match status" value="1"/>
</dbReference>
<dbReference type="PROSITE" id="PS50075">
    <property type="entry name" value="CARRIER"/>
    <property type="match status" value="1"/>
</dbReference>
<accession>D3B9W6</accession>
<dbReference type="AlphaFoldDB" id="D3B9W6"/>
<dbReference type="InterPro" id="IPR010080">
    <property type="entry name" value="Thioester_reductase-like_dom"/>
</dbReference>
<evidence type="ECO:0000256" key="1">
    <source>
        <dbReference type="ARBA" id="ARBA00022450"/>
    </source>
</evidence>
<protein>
    <recommendedName>
        <fullName evidence="7">Carrier domain-containing protein</fullName>
    </recommendedName>
</protein>
<dbReference type="PANTHER" id="PTHR43272">
    <property type="entry name" value="LONG-CHAIN-FATTY-ACID--COA LIGASE"/>
    <property type="match status" value="1"/>
</dbReference>
<keyword evidence="9" id="KW-1185">Reference proteome</keyword>
<dbReference type="InterPro" id="IPR036291">
    <property type="entry name" value="NAD(P)-bd_dom_sf"/>
</dbReference>
<feature type="domain" description="Carrier" evidence="7">
    <location>
        <begin position="746"/>
        <end position="823"/>
    </location>
</feature>
<evidence type="ECO:0000256" key="5">
    <source>
        <dbReference type="ARBA" id="ARBA00022833"/>
    </source>
</evidence>